<gene>
    <name evidence="3" type="ORF">ONE63_000024</name>
</gene>
<evidence type="ECO:0000313" key="4">
    <source>
        <dbReference type="Proteomes" id="UP001075354"/>
    </source>
</evidence>
<dbReference type="Pfam" id="PF09588">
    <property type="entry name" value="YqaJ"/>
    <property type="match status" value="1"/>
</dbReference>
<dbReference type="GO" id="GO:0006281">
    <property type="term" value="P:DNA repair"/>
    <property type="evidence" value="ECO:0007669"/>
    <property type="project" value="UniProtKB-ARBA"/>
</dbReference>
<evidence type="ECO:0000313" key="3">
    <source>
        <dbReference type="EMBL" id="KAJ1531340.1"/>
    </source>
</evidence>
<dbReference type="InterPro" id="IPR011335">
    <property type="entry name" value="Restrct_endonuc-II-like"/>
</dbReference>
<dbReference type="Pfam" id="PF20700">
    <property type="entry name" value="Mutator"/>
    <property type="match status" value="1"/>
</dbReference>
<dbReference type="InterPro" id="IPR049012">
    <property type="entry name" value="Mutator_transp_dom"/>
</dbReference>
<evidence type="ECO:0000259" key="1">
    <source>
        <dbReference type="Pfam" id="PF09588"/>
    </source>
</evidence>
<dbReference type="Proteomes" id="UP001075354">
    <property type="component" value="Chromosome 1"/>
</dbReference>
<reference evidence="3" key="1">
    <citation type="submission" date="2022-12" db="EMBL/GenBank/DDBJ databases">
        <title>Chromosome-level genome assembly of the bean flower thrips Megalurothrips usitatus.</title>
        <authorList>
            <person name="Ma L."/>
            <person name="Liu Q."/>
            <person name="Li H."/>
            <person name="Cai W."/>
        </authorList>
    </citation>
    <scope>NUCLEOTIDE SEQUENCE</scope>
    <source>
        <strain evidence="3">Cailab_2022a</strain>
    </source>
</reference>
<comment type="caution">
    <text evidence="3">The sequence shown here is derived from an EMBL/GenBank/DDBJ whole genome shotgun (WGS) entry which is preliminary data.</text>
</comment>
<dbReference type="PANTHER" id="PTHR46609">
    <property type="entry name" value="EXONUCLEASE, PHAGE-TYPE/RECB, C-TERMINAL DOMAIN-CONTAINING PROTEIN"/>
    <property type="match status" value="1"/>
</dbReference>
<dbReference type="PANTHER" id="PTHR46609:SF8">
    <property type="entry name" value="YQAJ VIRAL RECOMBINASE DOMAIN-CONTAINING PROTEIN"/>
    <property type="match status" value="1"/>
</dbReference>
<proteinExistence type="predicted"/>
<organism evidence="3 4">
    <name type="scientific">Megalurothrips usitatus</name>
    <name type="common">bean blossom thrips</name>
    <dbReference type="NCBI Taxonomy" id="439358"/>
    <lineage>
        <taxon>Eukaryota</taxon>
        <taxon>Metazoa</taxon>
        <taxon>Ecdysozoa</taxon>
        <taxon>Arthropoda</taxon>
        <taxon>Hexapoda</taxon>
        <taxon>Insecta</taxon>
        <taxon>Pterygota</taxon>
        <taxon>Neoptera</taxon>
        <taxon>Paraneoptera</taxon>
        <taxon>Thysanoptera</taxon>
        <taxon>Terebrantia</taxon>
        <taxon>Thripoidea</taxon>
        <taxon>Thripidae</taxon>
        <taxon>Megalurothrips</taxon>
    </lineage>
</organism>
<name>A0AAV7XX72_9NEOP</name>
<feature type="domain" description="YqaJ viral recombinase" evidence="1">
    <location>
        <begin position="390"/>
        <end position="435"/>
    </location>
</feature>
<dbReference type="SUPFAM" id="SSF52980">
    <property type="entry name" value="Restriction endonuclease-like"/>
    <property type="match status" value="1"/>
</dbReference>
<dbReference type="AlphaFoldDB" id="A0AAV7XX72"/>
<accession>A0AAV7XX72</accession>
<dbReference type="EMBL" id="JAPTSV010000001">
    <property type="protein sequence ID" value="KAJ1531340.1"/>
    <property type="molecule type" value="Genomic_DNA"/>
</dbReference>
<dbReference type="Gene3D" id="3.90.320.10">
    <property type="match status" value="1"/>
</dbReference>
<dbReference type="InterPro" id="IPR011604">
    <property type="entry name" value="PDDEXK-like_dom_sf"/>
</dbReference>
<keyword evidence="4" id="KW-1185">Reference proteome</keyword>
<sequence length="437" mass="50173">MEADIVAEGFLQSVQMHNLKYETLIADHDSSVFPRLQCLMPYGPQCPVRKIECKNHCSRNYRKNLTAITTRKEFPLPLRQFLKEGHRYLKLVNGVWAAAKYWKNNTDFCDGAQKEGEVDKVAECELPANRPFWDAVTSLASHYASYANSLIYCLDNNLAELFNNVVAKFVNGKRINFNQRGGVWTRTQAAVVSLNAEGRYHKEIHRAAAGDKPMGQYAARQTAHRYVLDRISHERLLFSGEFTAKFVERKARRLRAQRERRRRQREAAVRVARAQVQLARAAGRRQGPTQHYGLLAGINPAFDRPPLDGADLQKAMDEYVMAAKQENTPAAREALERATRLQAATANDGRLWQVTRSRSVPSTFHKRLARMRPQTSRRGALFDIRYKRMNPTKEMRHGIKFEDEAVRRFEQETGHKTTKCGLFVHPEYPWITCTPGE</sequence>
<dbReference type="InterPro" id="IPR051703">
    <property type="entry name" value="NF-kappa-B_Signaling_Reg"/>
</dbReference>
<feature type="domain" description="Mutator-like transposase" evidence="2">
    <location>
        <begin position="1"/>
        <end position="71"/>
    </location>
</feature>
<evidence type="ECO:0000259" key="2">
    <source>
        <dbReference type="Pfam" id="PF20700"/>
    </source>
</evidence>
<dbReference type="InterPro" id="IPR019080">
    <property type="entry name" value="YqaJ_viral_recombinase"/>
</dbReference>
<protein>
    <submittedName>
        <fullName evidence="3">Uncharacterized protein</fullName>
    </submittedName>
</protein>